<gene>
    <name evidence="5" type="ORF">ORV05_22460</name>
</gene>
<evidence type="ECO:0000313" key="5">
    <source>
        <dbReference type="EMBL" id="WAL63755.1"/>
    </source>
</evidence>
<dbReference type="InterPro" id="IPR050090">
    <property type="entry name" value="Tyrosine_recombinase_XerCD"/>
</dbReference>
<reference evidence="5" key="1">
    <citation type="submission" date="2022-11" db="EMBL/GenBank/DDBJ databases">
        <authorList>
            <person name="Mo P."/>
        </authorList>
    </citation>
    <scope>NUCLEOTIDE SEQUENCE</scope>
    <source>
        <strain evidence="5">HUAS 11-8</strain>
    </source>
</reference>
<comment type="similarity">
    <text evidence="1">Belongs to the 'phage' integrase family.</text>
</comment>
<dbReference type="SUPFAM" id="SSF56349">
    <property type="entry name" value="DNA breaking-rejoining enzymes"/>
    <property type="match status" value="1"/>
</dbReference>
<dbReference type="CDD" id="cd01189">
    <property type="entry name" value="INT_ICEBs1_C_like"/>
    <property type="match status" value="1"/>
</dbReference>
<dbReference type="RefSeq" id="WP_268753998.1">
    <property type="nucleotide sequence ID" value="NZ_CP113836.1"/>
</dbReference>
<evidence type="ECO:0000313" key="6">
    <source>
        <dbReference type="Proteomes" id="UP001163203"/>
    </source>
</evidence>
<dbReference type="InterPro" id="IPR013762">
    <property type="entry name" value="Integrase-like_cat_sf"/>
</dbReference>
<dbReference type="EMBL" id="CP113836">
    <property type="protein sequence ID" value="WAL63755.1"/>
    <property type="molecule type" value="Genomic_DNA"/>
</dbReference>
<dbReference type="Proteomes" id="UP001163203">
    <property type="component" value="Chromosome"/>
</dbReference>
<dbReference type="Pfam" id="PF00589">
    <property type="entry name" value="Phage_integrase"/>
    <property type="match status" value="1"/>
</dbReference>
<name>A0ABY7AVP5_9PSEU</name>
<dbReference type="Gene3D" id="1.10.150.130">
    <property type="match status" value="1"/>
</dbReference>
<accession>A0ABY7AVP5</accession>
<dbReference type="Gene3D" id="1.10.443.10">
    <property type="entry name" value="Intergrase catalytic core"/>
    <property type="match status" value="1"/>
</dbReference>
<dbReference type="InterPro" id="IPR011010">
    <property type="entry name" value="DNA_brk_join_enz"/>
</dbReference>
<feature type="domain" description="Tyr recombinase" evidence="4">
    <location>
        <begin position="208"/>
        <end position="409"/>
    </location>
</feature>
<dbReference type="InterPro" id="IPR002104">
    <property type="entry name" value="Integrase_catalytic"/>
</dbReference>
<protein>
    <submittedName>
        <fullName evidence="5">Tyrosine-type recombinase/integrase</fullName>
    </submittedName>
</protein>
<organism evidence="5 6">
    <name type="scientific">Amycolatopsis cynarae</name>
    <dbReference type="NCBI Taxonomy" id="2995223"/>
    <lineage>
        <taxon>Bacteria</taxon>
        <taxon>Bacillati</taxon>
        <taxon>Actinomycetota</taxon>
        <taxon>Actinomycetes</taxon>
        <taxon>Pseudonocardiales</taxon>
        <taxon>Pseudonocardiaceae</taxon>
        <taxon>Amycolatopsis</taxon>
    </lineage>
</organism>
<evidence type="ECO:0000256" key="1">
    <source>
        <dbReference type="ARBA" id="ARBA00008857"/>
    </source>
</evidence>
<sequence length="424" mass="47285">MSQSSEAESRRRGNIRQRGNSLQVRVYAGVDPVTGKPSYLTETVKGTDRAAKKRAEKAMTKLLAQADQQRSASTSVSLGYAIDEWLRNTDIQATTRHGYVGYIERTIRPALGDVPVNKLSARILETLYGQLRRCRTRCDGKPFIEHKTEDDHDCKEAECRPHKCKPMASSSVRQIHSILNGVLSAAVRWEWISSNPAKVAQRPRQTPPQPNPPTSAQAAKLVEKAFSLDEDWGTLVWLAMTTGMRRGEICALRWARIDLDKGILEVRKSYTTLRGVGREKDTKTHQMRRIALDTETTVLLREHKKRCQAVFKELGREWDEESYVFTASGGKVTEPYPPDAVSSRYKKMATRLGIKTHIHALRHFSATELLTAGVDLRTVAGRLGHGGGGATTLRVYAAWVAAADQKAADILGSRMPKRQDRGNG</sequence>
<evidence type="ECO:0000256" key="2">
    <source>
        <dbReference type="ARBA" id="ARBA00023125"/>
    </source>
</evidence>
<dbReference type="PANTHER" id="PTHR30349:SF41">
    <property type="entry name" value="INTEGRASE_RECOMBINASE PROTEIN MJ0367-RELATED"/>
    <property type="match status" value="1"/>
</dbReference>
<evidence type="ECO:0000256" key="3">
    <source>
        <dbReference type="ARBA" id="ARBA00023172"/>
    </source>
</evidence>
<dbReference type="PROSITE" id="PS51898">
    <property type="entry name" value="TYR_RECOMBINASE"/>
    <property type="match status" value="1"/>
</dbReference>
<proteinExistence type="inferred from homology"/>
<keyword evidence="6" id="KW-1185">Reference proteome</keyword>
<keyword evidence="2" id="KW-0238">DNA-binding</keyword>
<dbReference type="InterPro" id="IPR010998">
    <property type="entry name" value="Integrase_recombinase_N"/>
</dbReference>
<keyword evidence="3" id="KW-0233">DNA recombination</keyword>
<dbReference type="PANTHER" id="PTHR30349">
    <property type="entry name" value="PHAGE INTEGRASE-RELATED"/>
    <property type="match status" value="1"/>
</dbReference>
<evidence type="ECO:0000259" key="4">
    <source>
        <dbReference type="PROSITE" id="PS51898"/>
    </source>
</evidence>